<comment type="caution">
    <text evidence="1">The sequence shown here is derived from an EMBL/GenBank/DDBJ whole genome shotgun (WGS) entry which is preliminary data.</text>
</comment>
<reference evidence="1 2" key="1">
    <citation type="submission" date="2021-06" db="EMBL/GenBank/DDBJ databases">
        <title>Genome sequence of Babesia caballi.</title>
        <authorList>
            <person name="Yamagishi J."/>
            <person name="Kidaka T."/>
            <person name="Ochi A."/>
        </authorList>
    </citation>
    <scope>NUCLEOTIDE SEQUENCE [LARGE SCALE GENOMIC DNA]</scope>
    <source>
        <strain evidence="1">USDA-D6B2</strain>
    </source>
</reference>
<protein>
    <submittedName>
        <fullName evidence="1">Sugar ABC transporter</fullName>
    </submittedName>
</protein>
<proteinExistence type="predicted"/>
<accession>A0AAV4LQI3</accession>
<keyword evidence="2" id="KW-1185">Reference proteome</keyword>
<dbReference type="Proteomes" id="UP001497744">
    <property type="component" value="Unassembled WGS sequence"/>
</dbReference>
<evidence type="ECO:0000313" key="2">
    <source>
        <dbReference type="Proteomes" id="UP001497744"/>
    </source>
</evidence>
<organism evidence="1 2">
    <name type="scientific">Babesia caballi</name>
    <dbReference type="NCBI Taxonomy" id="5871"/>
    <lineage>
        <taxon>Eukaryota</taxon>
        <taxon>Sar</taxon>
        <taxon>Alveolata</taxon>
        <taxon>Apicomplexa</taxon>
        <taxon>Aconoidasida</taxon>
        <taxon>Piroplasmida</taxon>
        <taxon>Babesiidae</taxon>
        <taxon>Babesia</taxon>
    </lineage>
</organism>
<dbReference type="GeneID" id="94193587"/>
<evidence type="ECO:0000313" key="1">
    <source>
        <dbReference type="EMBL" id="GIX62106.1"/>
    </source>
</evidence>
<name>A0AAV4LQI3_BABCB</name>
<dbReference type="EMBL" id="BPLF01000001">
    <property type="protein sequence ID" value="GIX62106.1"/>
    <property type="molecule type" value="Genomic_DNA"/>
</dbReference>
<gene>
    <name evidence="1" type="ORF">BcabD6B2_15410</name>
</gene>
<dbReference type="AlphaFoldDB" id="A0AAV4LQI3"/>
<dbReference type="RefSeq" id="XP_067714175.1">
    <property type="nucleotide sequence ID" value="XM_067858074.1"/>
</dbReference>
<sequence length="343" mass="39097">MKNEARCIFPTICRISSDCAEKSIFKSYLVQSTPNLLRQVAESRIRCLSPFDSAAILNKILEKADQKGIAAIRRDPFYRPVASKIVASVQLYRRELLFYFLTKFYKLHDIHAIKGLTRVFVQSEAANIQSVPQLVELLYYAAHHIPKELHSDVVRTDDQEDIEPTPKDILDEHLQIYCECVEQLQCELVEKSPQLRDKTLVYKIVTAIAKLPRTQHTDVLVGAILEKVKLEIGTGAWDLPHLVKVVKALGELSVDDDMLQRVICALEVNQDNLRPSDIEEILQLLERLNSQLVADYAFKYQNSTSALYLSLSDKLHLSKRLGGECPAFVIHEKAANGMKWKRK</sequence>